<reference evidence="1" key="1">
    <citation type="submission" date="2020-11" db="EMBL/GenBank/DDBJ databases">
        <authorList>
            <person name="Whitehead M."/>
        </authorList>
    </citation>
    <scope>NUCLEOTIDE SEQUENCE</scope>
    <source>
        <strain evidence="1">EGII</strain>
    </source>
</reference>
<comment type="caution">
    <text evidence="1">The sequence shown here is derived from an EMBL/GenBank/DDBJ whole genome shotgun (WGS) entry which is preliminary data.</text>
</comment>
<dbReference type="EMBL" id="CAJHJT010000034">
    <property type="protein sequence ID" value="CAD7003764.1"/>
    <property type="molecule type" value="Genomic_DNA"/>
</dbReference>
<dbReference type="AlphaFoldDB" id="A0A811UYI0"/>
<gene>
    <name evidence="1" type="ORF">CCAP1982_LOCUS12200</name>
</gene>
<proteinExistence type="predicted"/>
<keyword evidence="2" id="KW-1185">Reference proteome</keyword>
<evidence type="ECO:0000313" key="1">
    <source>
        <dbReference type="EMBL" id="CAD7003764.1"/>
    </source>
</evidence>
<organism evidence="1 2">
    <name type="scientific">Ceratitis capitata</name>
    <name type="common">Mediterranean fruit fly</name>
    <name type="synonym">Tephritis capitata</name>
    <dbReference type="NCBI Taxonomy" id="7213"/>
    <lineage>
        <taxon>Eukaryota</taxon>
        <taxon>Metazoa</taxon>
        <taxon>Ecdysozoa</taxon>
        <taxon>Arthropoda</taxon>
        <taxon>Hexapoda</taxon>
        <taxon>Insecta</taxon>
        <taxon>Pterygota</taxon>
        <taxon>Neoptera</taxon>
        <taxon>Endopterygota</taxon>
        <taxon>Diptera</taxon>
        <taxon>Brachycera</taxon>
        <taxon>Muscomorpha</taxon>
        <taxon>Tephritoidea</taxon>
        <taxon>Tephritidae</taxon>
        <taxon>Ceratitis</taxon>
        <taxon>Ceratitis</taxon>
    </lineage>
</organism>
<name>A0A811UYI0_CERCA</name>
<accession>A0A811UYI0</accession>
<dbReference type="Proteomes" id="UP000606786">
    <property type="component" value="Unassembled WGS sequence"/>
</dbReference>
<protein>
    <submittedName>
        <fullName evidence="1">(Mediterranean fruit fly) hypothetical protein</fullName>
    </submittedName>
</protein>
<sequence>MTTTTTTMLCLMPAERMTLSTSKPINANSGKTSTKISVWEEEEEEEEEEVMKIGNTSEARFYTEHKQKKPRMRQLSALVLTPTQSNMPRQCSSSIISYVVGVGVGVVDDDDVDVAVHVSVEWQRSVESKAIAKDIIDDSSPASPETITLIYVLVQLKIPDRLYQFEKCAVRARTWTGGMRMKSTQIWRRICDYAEFTTLPSVIKHLRQATQRKLAVDKLQL</sequence>
<evidence type="ECO:0000313" key="2">
    <source>
        <dbReference type="Proteomes" id="UP000606786"/>
    </source>
</evidence>